<feature type="coiled-coil region" evidence="2">
    <location>
        <begin position="155"/>
        <end position="412"/>
    </location>
</feature>
<dbReference type="PANTHER" id="PTHR32083">
    <property type="entry name" value="CILIA AND FLAGELLA-ASSOCIATED PROTEIN 58-RELATED"/>
    <property type="match status" value="1"/>
</dbReference>
<dbReference type="Proteomes" id="UP001233999">
    <property type="component" value="Unassembled WGS sequence"/>
</dbReference>
<feature type="region of interest" description="Disordered" evidence="3">
    <location>
        <begin position="1"/>
        <end position="52"/>
    </location>
</feature>
<name>A0AAD7Z921_DIPPU</name>
<evidence type="ECO:0000256" key="1">
    <source>
        <dbReference type="ARBA" id="ARBA00023054"/>
    </source>
</evidence>
<evidence type="ECO:0000259" key="4">
    <source>
        <dbReference type="Pfam" id="PF21771"/>
    </source>
</evidence>
<protein>
    <recommendedName>
        <fullName evidence="4">Cilia- and flagella-associated protein 58 central coiled coil domain-containing protein</fullName>
    </recommendedName>
</protein>
<feature type="domain" description="Cilia- and flagella-associated protein 58 central coiled coil" evidence="4">
    <location>
        <begin position="400"/>
        <end position="704"/>
    </location>
</feature>
<keyword evidence="1 2" id="KW-0175">Coiled coil</keyword>
<dbReference type="AlphaFoldDB" id="A0AAD7Z921"/>
<reference evidence="5" key="1">
    <citation type="journal article" date="2023" name="IScience">
        <title>Live-bearing cockroach genome reveals convergent evolutionary mechanisms linked to viviparity in insects and beyond.</title>
        <authorList>
            <person name="Fouks B."/>
            <person name="Harrison M.C."/>
            <person name="Mikhailova A.A."/>
            <person name="Marchal E."/>
            <person name="English S."/>
            <person name="Carruthers M."/>
            <person name="Jennings E.C."/>
            <person name="Chiamaka E.L."/>
            <person name="Frigard R.A."/>
            <person name="Pippel M."/>
            <person name="Attardo G.M."/>
            <person name="Benoit J.B."/>
            <person name="Bornberg-Bauer E."/>
            <person name="Tobe S.S."/>
        </authorList>
    </citation>
    <scope>NUCLEOTIDE SEQUENCE</scope>
    <source>
        <strain evidence="5">Stay&amp;Tobe</strain>
    </source>
</reference>
<feature type="compositionally biased region" description="Acidic residues" evidence="3">
    <location>
        <begin position="26"/>
        <end position="46"/>
    </location>
</feature>
<dbReference type="GO" id="GO:0005856">
    <property type="term" value="C:cytoskeleton"/>
    <property type="evidence" value="ECO:0007669"/>
    <property type="project" value="TreeGrafter"/>
</dbReference>
<accession>A0AAD7Z921</accession>
<gene>
    <name evidence="5" type="ORF">L9F63_007295</name>
</gene>
<keyword evidence="6" id="KW-1185">Reference proteome</keyword>
<reference evidence="5" key="2">
    <citation type="submission" date="2023-05" db="EMBL/GenBank/DDBJ databases">
        <authorList>
            <person name="Fouks B."/>
        </authorList>
    </citation>
    <scope>NUCLEOTIDE SEQUENCE</scope>
    <source>
        <strain evidence="5">Stay&amp;Tobe</strain>
        <tissue evidence="5">Testes</tissue>
    </source>
</reference>
<evidence type="ECO:0000313" key="6">
    <source>
        <dbReference type="Proteomes" id="UP001233999"/>
    </source>
</evidence>
<organism evidence="5 6">
    <name type="scientific">Diploptera punctata</name>
    <name type="common">Pacific beetle cockroach</name>
    <dbReference type="NCBI Taxonomy" id="6984"/>
    <lineage>
        <taxon>Eukaryota</taxon>
        <taxon>Metazoa</taxon>
        <taxon>Ecdysozoa</taxon>
        <taxon>Arthropoda</taxon>
        <taxon>Hexapoda</taxon>
        <taxon>Insecta</taxon>
        <taxon>Pterygota</taxon>
        <taxon>Neoptera</taxon>
        <taxon>Polyneoptera</taxon>
        <taxon>Dictyoptera</taxon>
        <taxon>Blattodea</taxon>
        <taxon>Blaberoidea</taxon>
        <taxon>Blaberidae</taxon>
        <taxon>Diplopterinae</taxon>
        <taxon>Diploptera</taxon>
    </lineage>
</organism>
<feature type="coiled-coil region" evidence="2">
    <location>
        <begin position="448"/>
        <end position="615"/>
    </location>
</feature>
<comment type="caution">
    <text evidence="5">The sequence shown here is derived from an EMBL/GenBank/DDBJ whole genome shotgun (WGS) entry which is preliminary data.</text>
</comment>
<proteinExistence type="predicted"/>
<evidence type="ECO:0000313" key="5">
    <source>
        <dbReference type="EMBL" id="KAJ9575837.1"/>
    </source>
</evidence>
<dbReference type="Pfam" id="PF21771">
    <property type="entry name" value="CFAP58_CC"/>
    <property type="match status" value="1"/>
</dbReference>
<dbReference type="InterPro" id="IPR049270">
    <property type="entry name" value="CFAP58_CC"/>
</dbReference>
<evidence type="ECO:0000256" key="2">
    <source>
        <dbReference type="SAM" id="Coils"/>
    </source>
</evidence>
<sequence length="908" mass="107986">MYTNEKINMGEKDEDEGDTDRKDETHEDENQEDGAEEKEEIEETTEELPRQASVRQVYKDIHAQLEDMEGMENFDREYTRLFQEYCKITSYAETLDEENYMMVEKIKDYEIKLEKAIEINNANREIISRYKNDIEYARKMMDASHFREMNSQEVMEAQTKEISQLHNKIERLSRLIYQTDDFDSAKQEKEELLKEKENLNREITMMKQRIENVNTMKESFENDILDLKRQLEDKIDELKRLRQEMKDKTKQYNDSSKKLETEYAKCKSERVSAEEKIKELQAVLIDKQTTEEKLNFCIDQNEHYKNEFFNASLEIAKTNKELESKMRDIEKLTRDNANKTKDLAQKRDELSKLRLEFSREGIKREKISRKLETAEAQKISAQRDAERFKSIITELQKNLETVKKQADEDKTEICDLQKEKLILSRNILQAAATAHEQSKQLKLRDQIKNNLQIEIDNFTIESQKQKKEISSLSRERDRCILETKELTQKINELLHETKQKKNTIIDLKKKLTEVDTKYQMQQNLCQTLEGERNSLNKLLLEAQYNISDLKKEIKGLNHQTEELKEGIAAKERQLMKKQSILKKTEKEREHMRVELQKTRDELESSRQEIFSLNIDMRKLEKIIREADTLSKKQMLENEHLTNEQTILGTQLANKTDKLSNLYEKERLLQDALLKGETQYNQRLEDVRLLKLEIKKLRHERNLLTKNIYGTTDMRQQNFHLERDLTREKLKCRALEEQLQSPLNIHRWRKFEGTDPEKFELLQKIQYLEKRVLVETKKSVDKESKLREIENTCNNLRELLSRQPGPEAAERLQKTQRVLKERDEKIKCLIVELQMNETQVTKFISDIGKTKEELLDFKKKYYDLKLLIDKAKIHEQELSKNFNLPPIAATTTTNNNTSFLGGGYNITRK</sequence>
<evidence type="ECO:0000256" key="3">
    <source>
        <dbReference type="SAM" id="MobiDB-lite"/>
    </source>
</evidence>
<dbReference type="PANTHER" id="PTHR32083:SF0">
    <property type="entry name" value="CILIA AND FLAGELLA-ASSOCIATED PROTEIN 58"/>
    <property type="match status" value="1"/>
</dbReference>
<dbReference type="EMBL" id="JASPKZ010009819">
    <property type="protein sequence ID" value="KAJ9575837.1"/>
    <property type="molecule type" value="Genomic_DNA"/>
</dbReference>